<comment type="caution">
    <text evidence="1">The sequence shown here is derived from an EMBL/GenBank/DDBJ whole genome shotgun (WGS) entry which is preliminary data.</text>
</comment>
<evidence type="ECO:0000313" key="1">
    <source>
        <dbReference type="EMBL" id="PKY99208.1"/>
    </source>
</evidence>
<dbReference type="EMBL" id="PKHA01000002">
    <property type="protein sequence ID" value="PKY99208.1"/>
    <property type="molecule type" value="Genomic_DNA"/>
</dbReference>
<dbReference type="RefSeq" id="WP_101637961.1">
    <property type="nucleotide sequence ID" value="NZ_CP136961.1"/>
</dbReference>
<proteinExistence type="predicted"/>
<gene>
    <name evidence="1" type="ORF">CYJ26_03535</name>
</gene>
<dbReference type="GeneID" id="81708007"/>
<accession>A0A2I1KUC9</accession>
<sequence>MDSILAEALSTTSQGQAFSADVAAGQDSQSHWLAFVTLVDGQYRSQLEDAAGGDETAQAAIQALDDYVMITTRLSQGEIPEFADEREAEMAVKEGREPEVNPAYQEATDAQVAAHTTLTACMPSWPVVF</sequence>
<dbReference type="Proteomes" id="UP000234778">
    <property type="component" value="Unassembled WGS sequence"/>
</dbReference>
<name>A0A2I1KUC9_9ACTO</name>
<protein>
    <submittedName>
        <fullName evidence="1">Uncharacterized protein</fullName>
    </submittedName>
</protein>
<evidence type="ECO:0000313" key="2">
    <source>
        <dbReference type="Proteomes" id="UP000234778"/>
    </source>
</evidence>
<dbReference type="AlphaFoldDB" id="A0A2I1KUC9"/>
<reference evidence="1 2" key="1">
    <citation type="submission" date="2017-12" db="EMBL/GenBank/DDBJ databases">
        <title>Phylogenetic diversity of female urinary microbiome.</title>
        <authorList>
            <person name="Thomas-White K."/>
            <person name="Wolfe A.J."/>
        </authorList>
    </citation>
    <scope>NUCLEOTIDE SEQUENCE [LARGE SCALE GENOMIC DNA]</scope>
    <source>
        <strain evidence="1 2">UMB0319</strain>
    </source>
</reference>
<organism evidence="1 2">
    <name type="scientific">Actinomyces urogenitalis</name>
    <dbReference type="NCBI Taxonomy" id="103621"/>
    <lineage>
        <taxon>Bacteria</taxon>
        <taxon>Bacillati</taxon>
        <taxon>Actinomycetota</taxon>
        <taxon>Actinomycetes</taxon>
        <taxon>Actinomycetales</taxon>
        <taxon>Actinomycetaceae</taxon>
        <taxon>Actinomyces</taxon>
    </lineage>
</organism>